<protein>
    <submittedName>
        <fullName evidence="1">Nucleotidyltransferase domain-containing protein</fullName>
    </submittedName>
</protein>
<dbReference type="InterPro" id="IPR018775">
    <property type="entry name" value="RlaP"/>
</dbReference>
<dbReference type="AlphaFoldDB" id="A0A923RIN7"/>
<proteinExistence type="predicted"/>
<accession>A0A923RIN7</accession>
<comment type="caution">
    <text evidence="1">The sequence shown here is derived from an EMBL/GenBank/DDBJ whole genome shotgun (WGS) entry which is preliminary data.</text>
</comment>
<dbReference type="PANTHER" id="PTHR34817:SF2">
    <property type="entry name" value="NUCLEOTIDYLTRANSFERASE"/>
    <property type="match status" value="1"/>
</dbReference>
<reference evidence="1" key="1">
    <citation type="submission" date="2020-08" db="EMBL/GenBank/DDBJ databases">
        <title>Genome public.</title>
        <authorList>
            <person name="Liu C."/>
            <person name="Sun Q."/>
        </authorList>
    </citation>
    <scope>NUCLEOTIDE SEQUENCE</scope>
    <source>
        <strain evidence="1">BX22</strain>
    </source>
</reference>
<evidence type="ECO:0000313" key="1">
    <source>
        <dbReference type="EMBL" id="MBC5637296.1"/>
    </source>
</evidence>
<dbReference type="EMBL" id="JACOOL010000007">
    <property type="protein sequence ID" value="MBC5637296.1"/>
    <property type="molecule type" value="Genomic_DNA"/>
</dbReference>
<dbReference type="Pfam" id="PF10127">
    <property type="entry name" value="RlaP"/>
    <property type="match status" value="1"/>
</dbReference>
<dbReference type="Proteomes" id="UP000637359">
    <property type="component" value="Unassembled WGS sequence"/>
</dbReference>
<dbReference type="PANTHER" id="PTHR34817">
    <property type="entry name" value="NUCLEOTIDYLTRANSFERASE"/>
    <property type="match status" value="1"/>
</dbReference>
<name>A0A923RIN7_9BACI</name>
<keyword evidence="2" id="KW-1185">Reference proteome</keyword>
<evidence type="ECO:0000313" key="2">
    <source>
        <dbReference type="Proteomes" id="UP000637359"/>
    </source>
</evidence>
<sequence length="260" mass="30798">MQEKIWTLLKQLEEEHQIKTIYACEGGSRAWGIESEMSDYDVRFIYVHPTNYYLSIDPIGTGKKRDVLEGKVHNIELSGWELTKALRLIRKSNPTLYEWIYSPIRYFQFYPTINPVRDILPLAFNPKSCILHYFNMARKNYSKANKETEVNIKNLLNIVRPILAMKWIEKYQVFPPVNFQQLVDEFIIEDDIKILIQTLLNNKRQGNLDETLQTTVILQFTQNEMSRIESTKASLNVNRIDVTERLNQIFRETLNELEYK</sequence>
<gene>
    <name evidence="1" type="ORF">H8S33_10820</name>
</gene>
<organism evidence="1 2">
    <name type="scientific">Ornithinibacillus hominis</name>
    <dbReference type="NCBI Taxonomy" id="2763055"/>
    <lineage>
        <taxon>Bacteria</taxon>
        <taxon>Bacillati</taxon>
        <taxon>Bacillota</taxon>
        <taxon>Bacilli</taxon>
        <taxon>Bacillales</taxon>
        <taxon>Bacillaceae</taxon>
        <taxon>Ornithinibacillus</taxon>
    </lineage>
</organism>
<dbReference type="RefSeq" id="WP_186870009.1">
    <property type="nucleotide sequence ID" value="NZ_JACOOL010000007.1"/>
</dbReference>